<protein>
    <submittedName>
        <fullName evidence="12">NADH:flavin oxidoreductase</fullName>
    </submittedName>
</protein>
<evidence type="ECO:0000256" key="9">
    <source>
        <dbReference type="ARBA" id="ARBA00023014"/>
    </source>
</evidence>
<dbReference type="NCBIfam" id="TIGR03997">
    <property type="entry name" value="mycofact_OYE_2"/>
    <property type="match status" value="1"/>
</dbReference>
<evidence type="ECO:0000313" key="12">
    <source>
        <dbReference type="EMBL" id="KIH78089.1"/>
    </source>
</evidence>
<dbReference type="GO" id="GO:0010181">
    <property type="term" value="F:FMN binding"/>
    <property type="evidence" value="ECO:0007669"/>
    <property type="project" value="InterPro"/>
</dbReference>
<organism evidence="12 13">
    <name type="scientific">Geoalkalibacter ferrihydriticus DSM 17813</name>
    <dbReference type="NCBI Taxonomy" id="1121915"/>
    <lineage>
        <taxon>Bacteria</taxon>
        <taxon>Pseudomonadati</taxon>
        <taxon>Thermodesulfobacteriota</taxon>
        <taxon>Desulfuromonadia</taxon>
        <taxon>Desulfuromonadales</taxon>
        <taxon>Geoalkalibacteraceae</taxon>
        <taxon>Geoalkalibacter</taxon>
    </lineage>
</organism>
<dbReference type="InterPro" id="IPR013785">
    <property type="entry name" value="Aldolase_TIM"/>
</dbReference>
<evidence type="ECO:0000256" key="7">
    <source>
        <dbReference type="ARBA" id="ARBA00023002"/>
    </source>
</evidence>
<dbReference type="PANTHER" id="PTHR42917">
    <property type="entry name" value="2,4-DIENOYL-COA REDUCTASE"/>
    <property type="match status" value="1"/>
</dbReference>
<evidence type="ECO:0000256" key="8">
    <source>
        <dbReference type="ARBA" id="ARBA00023004"/>
    </source>
</evidence>
<dbReference type="PRINTS" id="PR00368">
    <property type="entry name" value="FADPNR"/>
</dbReference>
<evidence type="ECO:0000259" key="10">
    <source>
        <dbReference type="Pfam" id="PF00724"/>
    </source>
</evidence>
<evidence type="ECO:0000313" key="13">
    <source>
        <dbReference type="Proteomes" id="UP000035068"/>
    </source>
</evidence>
<dbReference type="EMBL" id="JWJD01000001">
    <property type="protein sequence ID" value="KIH78089.1"/>
    <property type="molecule type" value="Genomic_DNA"/>
</dbReference>
<dbReference type="Pfam" id="PF07992">
    <property type="entry name" value="Pyr_redox_2"/>
    <property type="match status" value="1"/>
</dbReference>
<dbReference type="Gene3D" id="3.40.50.720">
    <property type="entry name" value="NAD(P)-binding Rossmann-like Domain"/>
    <property type="match status" value="1"/>
</dbReference>
<proteinExistence type="inferred from homology"/>
<keyword evidence="13" id="KW-1185">Reference proteome</keyword>
<name>A0A0C2DXC0_9BACT</name>
<feature type="domain" description="NADH:flavin oxidoreductase/NADH oxidase N-terminal" evidence="10">
    <location>
        <begin position="6"/>
        <end position="334"/>
    </location>
</feature>
<comment type="cofactor">
    <cofactor evidence="1">
        <name>FMN</name>
        <dbReference type="ChEBI" id="CHEBI:58210"/>
    </cofactor>
</comment>
<evidence type="ECO:0000256" key="2">
    <source>
        <dbReference type="ARBA" id="ARBA00001966"/>
    </source>
</evidence>
<comment type="caution">
    <text evidence="12">The sequence shown here is derived from an EMBL/GenBank/DDBJ whole genome shotgun (WGS) entry which is preliminary data.</text>
</comment>
<dbReference type="SUPFAM" id="SSF51905">
    <property type="entry name" value="FAD/NAD(P)-binding domain"/>
    <property type="match status" value="1"/>
</dbReference>
<keyword evidence="6" id="KW-0479">Metal-binding</keyword>
<comment type="cofactor">
    <cofactor evidence="2">
        <name>[4Fe-4S] cluster</name>
        <dbReference type="ChEBI" id="CHEBI:49883"/>
    </cofactor>
</comment>
<keyword evidence="8" id="KW-0408">Iron</keyword>
<comment type="similarity">
    <text evidence="3">In the N-terminal section; belongs to the NADH:flavin oxidoreductase/NADH oxidase family.</text>
</comment>
<reference evidence="12 13" key="1">
    <citation type="submission" date="2014-12" db="EMBL/GenBank/DDBJ databases">
        <title>Genomes of Geoalkalibacter ferrihydriticus and Geoalkalibacter subterraneus, two haloalkaliphilic metal-reducing members of the Geobacteraceae.</title>
        <authorList>
            <person name="Badalamenti J.P."/>
            <person name="Torres C.I."/>
            <person name="Krajmalnik-Brown R."/>
            <person name="Bond D.R."/>
        </authorList>
    </citation>
    <scope>NUCLEOTIDE SEQUENCE [LARGE SCALE GENOMIC DNA]</scope>
    <source>
        <strain evidence="12 13">DSM 17813</strain>
    </source>
</reference>
<dbReference type="CDD" id="cd04734">
    <property type="entry name" value="OYE_like_3_FMN"/>
    <property type="match status" value="1"/>
</dbReference>
<dbReference type="InterPro" id="IPR023753">
    <property type="entry name" value="FAD/NAD-binding_dom"/>
</dbReference>
<dbReference type="Gene3D" id="3.50.50.60">
    <property type="entry name" value="FAD/NAD(P)-binding domain"/>
    <property type="match status" value="1"/>
</dbReference>
<dbReference type="InterPro" id="IPR051793">
    <property type="entry name" value="NADH:flavin_oxidoreductase"/>
</dbReference>
<keyword evidence="4" id="KW-0285">Flavoprotein</keyword>
<dbReference type="InterPro" id="IPR001155">
    <property type="entry name" value="OxRdtase_FMN_N"/>
</dbReference>
<keyword evidence="9" id="KW-0411">Iron-sulfur</keyword>
<dbReference type="Pfam" id="PF00724">
    <property type="entry name" value="Oxidored_FMN"/>
    <property type="match status" value="1"/>
</dbReference>
<evidence type="ECO:0000256" key="6">
    <source>
        <dbReference type="ARBA" id="ARBA00022723"/>
    </source>
</evidence>
<accession>A0A0C2DXC0</accession>
<dbReference type="GO" id="GO:0016491">
    <property type="term" value="F:oxidoreductase activity"/>
    <property type="evidence" value="ECO:0007669"/>
    <property type="project" value="UniProtKB-KW"/>
</dbReference>
<feature type="domain" description="FAD/NAD(P)-binding" evidence="11">
    <location>
        <begin position="384"/>
        <end position="624"/>
    </location>
</feature>
<dbReference type="PANTHER" id="PTHR42917:SF2">
    <property type="entry name" value="2,4-DIENOYL-COA REDUCTASE [(2E)-ENOYL-COA-PRODUCING]"/>
    <property type="match status" value="1"/>
</dbReference>
<dbReference type="InterPro" id="IPR036188">
    <property type="entry name" value="FAD/NAD-bd_sf"/>
</dbReference>
<keyword evidence="7" id="KW-0560">Oxidoreductase</keyword>
<dbReference type="SUPFAM" id="SSF51395">
    <property type="entry name" value="FMN-linked oxidoreductases"/>
    <property type="match status" value="1"/>
</dbReference>
<evidence type="ECO:0000256" key="1">
    <source>
        <dbReference type="ARBA" id="ARBA00001917"/>
    </source>
</evidence>
<evidence type="ECO:0000256" key="5">
    <source>
        <dbReference type="ARBA" id="ARBA00022643"/>
    </source>
</evidence>
<dbReference type="GO" id="GO:0051536">
    <property type="term" value="F:iron-sulfur cluster binding"/>
    <property type="evidence" value="ECO:0007669"/>
    <property type="project" value="UniProtKB-KW"/>
</dbReference>
<evidence type="ECO:0000256" key="3">
    <source>
        <dbReference type="ARBA" id="ARBA00011048"/>
    </source>
</evidence>
<dbReference type="GO" id="GO:0046872">
    <property type="term" value="F:metal ion binding"/>
    <property type="evidence" value="ECO:0007669"/>
    <property type="project" value="UniProtKB-KW"/>
</dbReference>
<dbReference type="InterPro" id="IPR023987">
    <property type="entry name" value="CHP03977_oxidoreductase"/>
</dbReference>
<sequence>MMFDYLFSPIKLGQVEVKNRISFQPHLTNFAEHCMPSERHMYYWGERAKGGAGLIITEEMSVHPTDTAYEKLVEAFHPEVIPGFRKITDYVHQFDTKMFCQLNHNGQQCDGSISRLPVWAPSPMPDVLFRETPKEMEPEDIEEVCRYFAKSAVHVREGGFDGVELQFGHSSLARQFLSPLTNFRADEFGGSLENRMRAPLMFIEAVRKAVGKDFTVGIRLCADEMIPGGLDLGQIQEIGGKFEESGLIDFMDLSIATFYNLYLVEGSMHTPLGYTIPLAAGMREKINLPVFCTGRINDPVMAEKVLANGQSDMIGMCRALICDPFLPKKAQEGRLEDIRYCVGDNQGCIGRMGINRSLGCIQNPAVGLEKEWGEGTLKPASVKKKVMVVGGGPAGLWAAKMAGRRGHQVDLFDRNENLGGQVLTAMKGAGRDEFGVIIRNEKDQVDKAGVKVHLQNELTPEQILKDNPDVVVVATGSQPKGHPVGGADGPGVFNVWQVLDAKPELGEKVCLIDYDGHHRATATAERLADMGKTVHIITSSLFIGAELGPTQDLYLTRQRLLQKGVTFTPDIAVMEVGGEAGSKEIKGFNVYSNQWDTWGPFDSVVLAMGQQVDADLYFALKGKVKELYRIGDCVAPRKVDMAIWEGHKTGRSI</sequence>
<dbReference type="Gene3D" id="3.20.20.70">
    <property type="entry name" value="Aldolase class I"/>
    <property type="match status" value="1"/>
</dbReference>
<keyword evidence="5" id="KW-0288">FMN</keyword>
<evidence type="ECO:0000256" key="4">
    <source>
        <dbReference type="ARBA" id="ARBA00022630"/>
    </source>
</evidence>
<gene>
    <name evidence="12" type="ORF">GFER_05775</name>
</gene>
<dbReference type="RefSeq" id="WP_040096878.1">
    <property type="nucleotide sequence ID" value="NZ_JWJD01000001.1"/>
</dbReference>
<dbReference type="AlphaFoldDB" id="A0A0C2DXC0"/>
<dbReference type="Proteomes" id="UP000035068">
    <property type="component" value="Unassembled WGS sequence"/>
</dbReference>
<evidence type="ECO:0000259" key="11">
    <source>
        <dbReference type="Pfam" id="PF07992"/>
    </source>
</evidence>